<dbReference type="Proteomes" id="UP000019471">
    <property type="component" value="Unassembled WGS sequence"/>
</dbReference>
<sequence length="185" mass="20698">MATYVWNPDATFRITDSVRGDIICIGRTFRRFHSRCAWDIREESPSNAAAVRNLLGVMGANPPTLVTDQQLERLARHCLCSYHQRQISQATSELRGHLAVAVQAYEQYNDVNRRYEALRGALLRLLGLQDGGQSDEELVLQIKCLIVLAGEFAPEAGDVRSLVILAEQFVLEAVDQSDEDLDVLV</sequence>
<comment type="caution">
    <text evidence="1">The sequence shown here is derived from an EMBL/GenBank/DDBJ whole genome shotgun (WGS) entry which is preliminary data.</text>
</comment>
<dbReference type="eggNOG" id="ENOG502T0CQ">
    <property type="taxonomic scope" value="Eukaryota"/>
</dbReference>
<dbReference type="STRING" id="1182543.W9WHZ7"/>
<organism evidence="1 2">
    <name type="scientific">Cladophialophora psammophila CBS 110553</name>
    <dbReference type="NCBI Taxonomy" id="1182543"/>
    <lineage>
        <taxon>Eukaryota</taxon>
        <taxon>Fungi</taxon>
        <taxon>Dikarya</taxon>
        <taxon>Ascomycota</taxon>
        <taxon>Pezizomycotina</taxon>
        <taxon>Eurotiomycetes</taxon>
        <taxon>Chaetothyriomycetidae</taxon>
        <taxon>Chaetothyriales</taxon>
        <taxon>Herpotrichiellaceae</taxon>
        <taxon>Cladophialophora</taxon>
    </lineage>
</organism>
<dbReference type="AlphaFoldDB" id="W9WHZ7"/>
<dbReference type="OrthoDB" id="5068061at2759"/>
<protein>
    <submittedName>
        <fullName evidence="1">Uncharacterized protein</fullName>
    </submittedName>
</protein>
<reference evidence="1 2" key="1">
    <citation type="submission" date="2013-03" db="EMBL/GenBank/DDBJ databases">
        <title>The Genome Sequence of Cladophialophora psammophila CBS 110553.</title>
        <authorList>
            <consortium name="The Broad Institute Genomics Platform"/>
            <person name="Cuomo C."/>
            <person name="de Hoog S."/>
            <person name="Gorbushina A."/>
            <person name="Walker B."/>
            <person name="Young S.K."/>
            <person name="Zeng Q."/>
            <person name="Gargeya S."/>
            <person name="Fitzgerald M."/>
            <person name="Haas B."/>
            <person name="Abouelleil A."/>
            <person name="Allen A.W."/>
            <person name="Alvarado L."/>
            <person name="Arachchi H.M."/>
            <person name="Berlin A.M."/>
            <person name="Chapman S.B."/>
            <person name="Gainer-Dewar J."/>
            <person name="Goldberg J."/>
            <person name="Griggs A."/>
            <person name="Gujja S."/>
            <person name="Hansen M."/>
            <person name="Howarth C."/>
            <person name="Imamovic A."/>
            <person name="Ireland A."/>
            <person name="Larimer J."/>
            <person name="McCowan C."/>
            <person name="Murphy C."/>
            <person name="Pearson M."/>
            <person name="Poon T.W."/>
            <person name="Priest M."/>
            <person name="Roberts A."/>
            <person name="Saif S."/>
            <person name="Shea T."/>
            <person name="Sisk P."/>
            <person name="Sykes S."/>
            <person name="Wortman J."/>
            <person name="Nusbaum C."/>
            <person name="Birren B."/>
        </authorList>
    </citation>
    <scope>NUCLEOTIDE SEQUENCE [LARGE SCALE GENOMIC DNA]</scope>
    <source>
        <strain evidence="1 2">CBS 110553</strain>
    </source>
</reference>
<evidence type="ECO:0000313" key="2">
    <source>
        <dbReference type="Proteomes" id="UP000019471"/>
    </source>
</evidence>
<dbReference type="HOGENOM" id="CLU_1467989_0_0_1"/>
<evidence type="ECO:0000313" key="1">
    <source>
        <dbReference type="EMBL" id="EXJ67533.1"/>
    </source>
</evidence>
<keyword evidence="2" id="KW-1185">Reference proteome</keyword>
<proteinExistence type="predicted"/>
<dbReference type="GeneID" id="19194242"/>
<accession>W9WHZ7</accession>
<gene>
    <name evidence="1" type="ORF">A1O5_09546</name>
</gene>
<name>W9WHZ7_9EURO</name>
<dbReference type="EMBL" id="AMGX01000016">
    <property type="protein sequence ID" value="EXJ67533.1"/>
    <property type="molecule type" value="Genomic_DNA"/>
</dbReference>
<dbReference type="RefSeq" id="XP_007748315.1">
    <property type="nucleotide sequence ID" value="XM_007750125.1"/>
</dbReference>